<dbReference type="InterPro" id="IPR002656">
    <property type="entry name" value="Acyl_transf_3_dom"/>
</dbReference>
<keyword evidence="1" id="KW-0812">Transmembrane</keyword>
<keyword evidence="3" id="KW-0012">Acyltransferase</keyword>
<dbReference type="GO" id="GO:0016746">
    <property type="term" value="F:acyltransferase activity"/>
    <property type="evidence" value="ECO:0007669"/>
    <property type="project" value="UniProtKB-KW"/>
</dbReference>
<organism evidence="3 4">
    <name type="scientific">Ohtaekwangia kribbensis</name>
    <dbReference type="NCBI Taxonomy" id="688913"/>
    <lineage>
        <taxon>Bacteria</taxon>
        <taxon>Pseudomonadati</taxon>
        <taxon>Bacteroidota</taxon>
        <taxon>Cytophagia</taxon>
        <taxon>Cytophagales</taxon>
        <taxon>Fulvivirgaceae</taxon>
        <taxon>Ohtaekwangia</taxon>
    </lineage>
</organism>
<reference evidence="4" key="1">
    <citation type="journal article" date="2019" name="Int. J. Syst. Evol. Microbiol.">
        <title>The Global Catalogue of Microorganisms (GCM) 10K type strain sequencing project: providing services to taxonomists for standard genome sequencing and annotation.</title>
        <authorList>
            <consortium name="The Broad Institute Genomics Platform"/>
            <consortium name="The Broad Institute Genome Sequencing Center for Infectious Disease"/>
            <person name="Wu L."/>
            <person name="Ma J."/>
        </authorList>
    </citation>
    <scope>NUCLEOTIDE SEQUENCE [LARGE SCALE GENOMIC DNA]</scope>
    <source>
        <strain evidence="4">CCUG 58938</strain>
    </source>
</reference>
<feature type="transmembrane region" description="Helical" evidence="1">
    <location>
        <begin position="252"/>
        <end position="268"/>
    </location>
</feature>
<feature type="transmembrane region" description="Helical" evidence="1">
    <location>
        <begin position="344"/>
        <end position="366"/>
    </location>
</feature>
<evidence type="ECO:0000256" key="1">
    <source>
        <dbReference type="SAM" id="Phobius"/>
    </source>
</evidence>
<accession>A0ABW3KAY2</accession>
<dbReference type="EMBL" id="JBHTKA010000015">
    <property type="protein sequence ID" value="MFD1003147.1"/>
    <property type="molecule type" value="Genomic_DNA"/>
</dbReference>
<keyword evidence="4" id="KW-1185">Reference proteome</keyword>
<gene>
    <name evidence="3" type="ORF">ACFQ21_27725</name>
</gene>
<evidence type="ECO:0000259" key="2">
    <source>
        <dbReference type="Pfam" id="PF01757"/>
    </source>
</evidence>
<dbReference type="Pfam" id="PF01757">
    <property type="entry name" value="Acyl_transf_3"/>
    <property type="match status" value="1"/>
</dbReference>
<protein>
    <submittedName>
        <fullName evidence="3">Acyltransferase family protein</fullName>
        <ecNumber evidence="3">2.3.-.-</ecNumber>
    </submittedName>
</protein>
<feature type="transmembrane region" description="Helical" evidence="1">
    <location>
        <begin position="196"/>
        <end position="214"/>
    </location>
</feature>
<feature type="transmembrane region" description="Helical" evidence="1">
    <location>
        <begin position="274"/>
        <end position="292"/>
    </location>
</feature>
<comment type="caution">
    <text evidence="3">The sequence shown here is derived from an EMBL/GenBank/DDBJ whole genome shotgun (WGS) entry which is preliminary data.</text>
</comment>
<keyword evidence="1" id="KW-0472">Membrane</keyword>
<keyword evidence="3" id="KW-0808">Transferase</keyword>
<dbReference type="RefSeq" id="WP_377585402.1">
    <property type="nucleotide sequence ID" value="NZ_JBHTKA010000015.1"/>
</dbReference>
<dbReference type="PANTHER" id="PTHR23028:SF53">
    <property type="entry name" value="ACYL_TRANSF_3 DOMAIN-CONTAINING PROTEIN"/>
    <property type="match status" value="1"/>
</dbReference>
<feature type="transmembrane region" description="Helical" evidence="1">
    <location>
        <begin position="220"/>
        <end position="240"/>
    </location>
</feature>
<proteinExistence type="predicted"/>
<dbReference type="PANTHER" id="PTHR23028">
    <property type="entry name" value="ACETYLTRANSFERASE"/>
    <property type="match status" value="1"/>
</dbReference>
<dbReference type="Proteomes" id="UP001597112">
    <property type="component" value="Unassembled WGS sequence"/>
</dbReference>
<feature type="domain" description="Acyltransferase 3" evidence="2">
    <location>
        <begin position="23"/>
        <end position="363"/>
    </location>
</feature>
<evidence type="ECO:0000313" key="4">
    <source>
        <dbReference type="Proteomes" id="UP001597112"/>
    </source>
</evidence>
<evidence type="ECO:0000313" key="3">
    <source>
        <dbReference type="EMBL" id="MFD1003147.1"/>
    </source>
</evidence>
<feature type="transmembrane region" description="Helical" evidence="1">
    <location>
        <begin position="164"/>
        <end position="184"/>
    </location>
</feature>
<name>A0ABW3KAY2_9BACT</name>
<sequence>MFQFLKNLPATLTRVTSGGRVIKEIDGLRFLAIFPVVVQHLSERFERYTAIQFTPGSEYQFTHFVTNRGFIGVYIFFAISGFILGLPFAAHSLHQGKKVELKSYFWRRITRLEPPYIIVMTIFAVAVVLMGFYTFQDIIPHYFSSIFYLHNILYKGWTFINPPVWTLEIEVQFYILAPFLAMLLFKPKSAVLRRSLLIGFIAVIMLLQQHYQILHQFTKLTILGHLQFFLLGFIFADLYLNEWREGIRKHTLYNYTAILSFIAMILVWSWNQELINRIGFITCLFVLFYSVFRATWVNRLITLPWITAIGGMCYSIYLLHLPFIEFLIRVTKNIQVTSSFTINYIFQFIIIAPILLAVSIGFYLLVEKPCMYKDWPQRLWKNIQTRFAVTSREEAQ</sequence>
<dbReference type="InterPro" id="IPR050879">
    <property type="entry name" value="Acyltransferase_3"/>
</dbReference>
<keyword evidence="1" id="KW-1133">Transmembrane helix</keyword>
<feature type="transmembrane region" description="Helical" evidence="1">
    <location>
        <begin position="304"/>
        <end position="324"/>
    </location>
</feature>
<feature type="transmembrane region" description="Helical" evidence="1">
    <location>
        <begin position="114"/>
        <end position="135"/>
    </location>
</feature>
<feature type="transmembrane region" description="Helical" evidence="1">
    <location>
        <begin position="71"/>
        <end position="93"/>
    </location>
</feature>
<dbReference type="EC" id="2.3.-.-" evidence="3"/>